<comment type="caution">
    <text evidence="8">The sequence shown here is derived from an EMBL/GenBank/DDBJ whole genome shotgun (WGS) entry which is preliminary data.</text>
</comment>
<keyword evidence="2 4" id="KW-0472">Membrane</keyword>
<dbReference type="SUPFAM" id="SSF103088">
    <property type="entry name" value="OmpA-like"/>
    <property type="match status" value="1"/>
</dbReference>
<dbReference type="Proteomes" id="UP001596050">
    <property type="component" value="Unassembled WGS sequence"/>
</dbReference>
<sequence length="219" mass="22727">MANSNHPGDGAPPSKIHVGPDKKAKWLPWLLLALGLLALIFGLRSCQDDNEVARTTVTTTTTPATPEPVTTPVAPAPGTAPATDTAAVLAGTSGVGSYLAGTEALPRTFVFEKLNFDSAKSDIRAEDRDELTALAAAMKQYPNSRIRIVGYADARGGAGANSTLGKDRAESVKQALVAQGVAADRLETASGGEVNPTDTNATSTGQAHNRRAELVVIQR</sequence>
<dbReference type="CDD" id="cd07185">
    <property type="entry name" value="OmpA_C-like"/>
    <property type="match status" value="1"/>
</dbReference>
<dbReference type="Gene3D" id="3.30.1330.60">
    <property type="entry name" value="OmpA-like domain"/>
    <property type="match status" value="1"/>
</dbReference>
<gene>
    <name evidence="8" type="ORF">ACFPN5_19205</name>
</gene>
<evidence type="ECO:0000256" key="2">
    <source>
        <dbReference type="ARBA" id="ARBA00023136"/>
    </source>
</evidence>
<name>A0ABW0LAW9_9BURK</name>
<dbReference type="PANTHER" id="PTHR30329">
    <property type="entry name" value="STATOR ELEMENT OF FLAGELLAR MOTOR COMPLEX"/>
    <property type="match status" value="1"/>
</dbReference>
<evidence type="ECO:0000313" key="9">
    <source>
        <dbReference type="Proteomes" id="UP001596050"/>
    </source>
</evidence>
<organism evidence="8 9">
    <name type="scientific">Massilia niabensis</name>
    <dbReference type="NCBI Taxonomy" id="544910"/>
    <lineage>
        <taxon>Bacteria</taxon>
        <taxon>Pseudomonadati</taxon>
        <taxon>Pseudomonadota</taxon>
        <taxon>Betaproteobacteria</taxon>
        <taxon>Burkholderiales</taxon>
        <taxon>Oxalobacteraceae</taxon>
        <taxon>Telluria group</taxon>
        <taxon>Massilia</taxon>
    </lineage>
</organism>
<evidence type="ECO:0000256" key="1">
    <source>
        <dbReference type="ARBA" id="ARBA00004442"/>
    </source>
</evidence>
<comment type="subcellular location">
    <subcellularLocation>
        <location evidence="1">Cell outer membrane</location>
    </subcellularLocation>
</comment>
<reference evidence="9" key="1">
    <citation type="journal article" date="2019" name="Int. J. Syst. Evol. Microbiol.">
        <title>The Global Catalogue of Microorganisms (GCM) 10K type strain sequencing project: providing services to taxonomists for standard genome sequencing and annotation.</title>
        <authorList>
            <consortium name="The Broad Institute Genomics Platform"/>
            <consortium name="The Broad Institute Genome Sequencing Center for Infectious Disease"/>
            <person name="Wu L."/>
            <person name="Ma J."/>
        </authorList>
    </citation>
    <scope>NUCLEOTIDE SEQUENCE [LARGE SCALE GENOMIC DNA]</scope>
    <source>
        <strain evidence="9">KACC 12649</strain>
    </source>
</reference>
<proteinExistence type="predicted"/>
<keyword evidence="6" id="KW-0812">Transmembrane</keyword>
<dbReference type="InterPro" id="IPR006665">
    <property type="entry name" value="OmpA-like"/>
</dbReference>
<dbReference type="PRINTS" id="PR01021">
    <property type="entry name" value="OMPADOMAIN"/>
</dbReference>
<dbReference type="PANTHER" id="PTHR30329:SF21">
    <property type="entry name" value="LIPOPROTEIN YIAD-RELATED"/>
    <property type="match status" value="1"/>
</dbReference>
<dbReference type="EMBL" id="JBHSMU010000015">
    <property type="protein sequence ID" value="MFC5461946.1"/>
    <property type="molecule type" value="Genomic_DNA"/>
</dbReference>
<feature type="region of interest" description="Disordered" evidence="5">
    <location>
        <begin position="187"/>
        <end position="209"/>
    </location>
</feature>
<protein>
    <submittedName>
        <fullName evidence="8">OmpA family protein</fullName>
    </submittedName>
</protein>
<keyword evidence="9" id="KW-1185">Reference proteome</keyword>
<evidence type="ECO:0000313" key="8">
    <source>
        <dbReference type="EMBL" id="MFC5461946.1"/>
    </source>
</evidence>
<keyword evidence="3" id="KW-0998">Cell outer membrane</keyword>
<dbReference type="InterPro" id="IPR006664">
    <property type="entry name" value="OMP_bac"/>
</dbReference>
<dbReference type="InterPro" id="IPR050330">
    <property type="entry name" value="Bact_OuterMem_StrucFunc"/>
</dbReference>
<evidence type="ECO:0000256" key="4">
    <source>
        <dbReference type="PROSITE-ProRule" id="PRU00473"/>
    </source>
</evidence>
<feature type="transmembrane region" description="Helical" evidence="6">
    <location>
        <begin position="26"/>
        <end position="44"/>
    </location>
</feature>
<evidence type="ECO:0000256" key="3">
    <source>
        <dbReference type="ARBA" id="ARBA00023237"/>
    </source>
</evidence>
<feature type="domain" description="OmpA-like" evidence="7">
    <location>
        <begin position="103"/>
        <end position="219"/>
    </location>
</feature>
<dbReference type="PROSITE" id="PS51123">
    <property type="entry name" value="OMPA_2"/>
    <property type="match status" value="1"/>
</dbReference>
<evidence type="ECO:0000256" key="5">
    <source>
        <dbReference type="SAM" id="MobiDB-lite"/>
    </source>
</evidence>
<evidence type="ECO:0000256" key="6">
    <source>
        <dbReference type="SAM" id="Phobius"/>
    </source>
</evidence>
<feature type="compositionally biased region" description="Polar residues" evidence="5">
    <location>
        <begin position="196"/>
        <end position="207"/>
    </location>
</feature>
<evidence type="ECO:0000259" key="7">
    <source>
        <dbReference type="PROSITE" id="PS51123"/>
    </source>
</evidence>
<feature type="region of interest" description="Disordered" evidence="5">
    <location>
        <begin position="57"/>
        <end position="80"/>
    </location>
</feature>
<accession>A0ABW0LAW9</accession>
<dbReference type="RefSeq" id="WP_379785397.1">
    <property type="nucleotide sequence ID" value="NZ_JBHSMU010000015.1"/>
</dbReference>
<dbReference type="InterPro" id="IPR036737">
    <property type="entry name" value="OmpA-like_sf"/>
</dbReference>
<dbReference type="Pfam" id="PF00691">
    <property type="entry name" value="OmpA"/>
    <property type="match status" value="1"/>
</dbReference>
<keyword evidence="6" id="KW-1133">Transmembrane helix</keyword>